<feature type="domain" description="SWIM-type" evidence="4">
    <location>
        <begin position="49"/>
        <end position="86"/>
    </location>
</feature>
<dbReference type="Pfam" id="PF00271">
    <property type="entry name" value="Helicase_C"/>
    <property type="match status" value="1"/>
</dbReference>
<keyword evidence="7" id="KW-0547">Nucleotide-binding</keyword>
<evidence type="ECO:0000259" key="4">
    <source>
        <dbReference type="PROSITE" id="PS50966"/>
    </source>
</evidence>
<dbReference type="InterPro" id="IPR007527">
    <property type="entry name" value="Znf_SWIM"/>
</dbReference>
<dbReference type="InterPro" id="IPR038718">
    <property type="entry name" value="SNF2-like_sf"/>
</dbReference>
<keyword evidence="7" id="KW-0347">Helicase</keyword>
<organism evidence="7 8">
    <name type="scientific">Poriferisphaera corsica</name>
    <dbReference type="NCBI Taxonomy" id="2528020"/>
    <lineage>
        <taxon>Bacteria</taxon>
        <taxon>Pseudomonadati</taxon>
        <taxon>Planctomycetota</taxon>
        <taxon>Phycisphaerae</taxon>
        <taxon>Phycisphaerales</taxon>
        <taxon>Phycisphaeraceae</taxon>
        <taxon>Poriferisphaera</taxon>
    </lineage>
</organism>
<dbReference type="Proteomes" id="UP000317369">
    <property type="component" value="Chromosome"/>
</dbReference>
<dbReference type="Gene3D" id="3.40.50.10810">
    <property type="entry name" value="Tandem AAA-ATPase domain"/>
    <property type="match status" value="1"/>
</dbReference>
<dbReference type="GO" id="GO:0016787">
    <property type="term" value="F:hydrolase activity"/>
    <property type="evidence" value="ECO:0007669"/>
    <property type="project" value="UniProtKB-KW"/>
</dbReference>
<evidence type="ECO:0000313" key="7">
    <source>
        <dbReference type="EMBL" id="QDU32312.1"/>
    </source>
</evidence>
<feature type="compositionally biased region" description="Acidic residues" evidence="3">
    <location>
        <begin position="456"/>
        <end position="465"/>
    </location>
</feature>
<dbReference type="KEGG" id="pcor:KS4_03440"/>
<dbReference type="InterPro" id="IPR014001">
    <property type="entry name" value="Helicase_ATP-bd"/>
</dbReference>
<dbReference type="EMBL" id="CP036425">
    <property type="protein sequence ID" value="QDU32312.1"/>
    <property type="molecule type" value="Genomic_DNA"/>
</dbReference>
<evidence type="ECO:0000256" key="1">
    <source>
        <dbReference type="ARBA" id="ARBA00022801"/>
    </source>
</evidence>
<dbReference type="PROSITE" id="PS50966">
    <property type="entry name" value="ZF_SWIM"/>
    <property type="match status" value="1"/>
</dbReference>
<evidence type="ECO:0000256" key="3">
    <source>
        <dbReference type="SAM" id="MobiDB-lite"/>
    </source>
</evidence>
<dbReference type="PROSITE" id="PS51194">
    <property type="entry name" value="HELICASE_CTER"/>
    <property type="match status" value="1"/>
</dbReference>
<keyword evidence="2" id="KW-0479">Metal-binding</keyword>
<dbReference type="SUPFAM" id="SSF52540">
    <property type="entry name" value="P-loop containing nucleoside triphosphate hydrolases"/>
    <property type="match status" value="2"/>
</dbReference>
<keyword evidence="2" id="KW-0863">Zinc-finger</keyword>
<evidence type="ECO:0000259" key="6">
    <source>
        <dbReference type="PROSITE" id="PS51194"/>
    </source>
</evidence>
<protein>
    <submittedName>
        <fullName evidence="7">ATP-dependent helicase HepA</fullName>
    </submittedName>
</protein>
<proteinExistence type="predicted"/>
<gene>
    <name evidence="7" type="ORF">KS4_03440</name>
</gene>
<feature type="region of interest" description="Disordered" evidence="3">
    <location>
        <begin position="445"/>
        <end position="465"/>
    </location>
</feature>
<feature type="domain" description="Helicase ATP-binding" evidence="5">
    <location>
        <begin position="717"/>
        <end position="889"/>
    </location>
</feature>
<dbReference type="GO" id="GO:0008270">
    <property type="term" value="F:zinc ion binding"/>
    <property type="evidence" value="ECO:0007669"/>
    <property type="project" value="UniProtKB-KW"/>
</dbReference>
<keyword evidence="7" id="KW-0067">ATP-binding</keyword>
<dbReference type="Pfam" id="PF00176">
    <property type="entry name" value="SNF2-rel_dom"/>
    <property type="match status" value="1"/>
</dbReference>
<dbReference type="PANTHER" id="PTHR10799">
    <property type="entry name" value="SNF2/RAD54 HELICASE FAMILY"/>
    <property type="match status" value="1"/>
</dbReference>
<feature type="domain" description="Helicase C-terminal" evidence="6">
    <location>
        <begin position="1033"/>
        <end position="1181"/>
    </location>
</feature>
<evidence type="ECO:0000259" key="5">
    <source>
        <dbReference type="PROSITE" id="PS51192"/>
    </source>
</evidence>
<dbReference type="RefSeq" id="WP_145073684.1">
    <property type="nucleotide sequence ID" value="NZ_CP036425.1"/>
</dbReference>
<dbReference type="GO" id="GO:0005524">
    <property type="term" value="F:ATP binding"/>
    <property type="evidence" value="ECO:0007669"/>
    <property type="project" value="InterPro"/>
</dbReference>
<sequence>MSLMTIWSPFFQSAVRMSGRTLQLDGKVKRIDPVGEELVRAMIDDNETHTVIIEQDGKQAAADCTCPHFQSGAYCKHVWATLVDVQNSSSGPGASKQDLMRLRARALKAKKRAASAAPRRPKEPEWVTRLSLLRVPSYERKAPTPPVLPSQRQICYVVIPNLSHRYQSLVIELRQRSSQSSGWSKMKPLKVNDDLIGTLSDPIDRELTSLVIGGAQVSEDDDSDYPRGGRPHATFRLPSGAQHMIVQKMIQTSRCFIDLGDDISGPDEFPIHWDDNGTWRLWMVGTEVEDELVINAQLRRKDQTLPIAYPKLIIGGSHGLIYYDNFIAPFDDRDAYRWVSQFREHDRSEDETKTHAIHIPNDDINRFLERLYMLPQLPEIDLPAGFGREERHVEPKPHLDLFSPGTAEASAVLNSNARNQLAARVWFEYDGRRIYPSQAGRFVPMTPGTLINPPEDAAEATPPDEDPNAIAITAAPDTRAEAFVTPESPEDPAAIEGDEEVIELPPQGVLIRRDRKAERDAIAQLATCGLRQANAANPDMLLLPYKQMAFVVTHLMSNDWIISADRLNVRTAGPPNLSIASNVDWFELRGTVKYHRADGEEQEVSLPEILAAARNGESMITLGDGSQGLLPEQWLDEHGLLTAMGELEDDHLRFKASQAALLDSLLDERELVSVDEQFKVARDQLKAFEGIKPLDPAPGKFHGTLRPYQREGLGWFKFLRTFGMNGILADDMGLGKTVQVLSMLEARYLGIEDHIDQTLNGEKPKHRPTLVVVPRSVVFNWIDEAEKFTPDLRVMAYAGADRIALRNAFDDHDVIVTSFGLMRRDVEELQHYHFDYIVLDEAQAIKNPASQSAKSARLLRSNHRLALTGTPIENHLGDLWSIFEYLNPGMLGSNARFADIIRQGSRVTQKEEDSEENEAKTTMLQQIASSLRPFILRRTKAQVLTDLPPKTEQTILCHMEPEQRKVYDDMRSYYRQNLMKQLDSSAPSPTGSAMGKSTFMVLEALLRLRQAACHPGLIDEARADEASAKLDVLLERVADIIEEGSKALVFSQFTSMLSLVRRKLDERGIPYCYLDGQTRNRREVVEKFQTDEKIPLFLISLKTGGLGLNLTAAEYVFILDPWWNPAVEAQAIDRTYRIGQTKPVFAYRMICEDTVEQRIAEMQDKKRKLADAIVGGEENILRSLTRDDLEKLLS</sequence>
<evidence type="ECO:0000313" key="8">
    <source>
        <dbReference type="Proteomes" id="UP000317369"/>
    </source>
</evidence>
<dbReference type="InterPro" id="IPR000330">
    <property type="entry name" value="SNF2_N"/>
</dbReference>
<dbReference type="Pfam" id="PF04434">
    <property type="entry name" value="SWIM"/>
    <property type="match status" value="1"/>
</dbReference>
<keyword evidence="1" id="KW-0378">Hydrolase</keyword>
<accession>A0A517YQ23</accession>
<dbReference type="InterPro" id="IPR027417">
    <property type="entry name" value="P-loop_NTPase"/>
</dbReference>
<keyword evidence="2" id="KW-0862">Zinc</keyword>
<dbReference type="SMART" id="SM00490">
    <property type="entry name" value="HELICc"/>
    <property type="match status" value="1"/>
</dbReference>
<evidence type="ECO:0000256" key="2">
    <source>
        <dbReference type="PROSITE-ProRule" id="PRU00325"/>
    </source>
</evidence>
<dbReference type="Gene3D" id="3.40.50.300">
    <property type="entry name" value="P-loop containing nucleotide triphosphate hydrolases"/>
    <property type="match status" value="1"/>
</dbReference>
<dbReference type="AlphaFoldDB" id="A0A517YQ23"/>
<dbReference type="PROSITE" id="PS51192">
    <property type="entry name" value="HELICASE_ATP_BIND_1"/>
    <property type="match status" value="1"/>
</dbReference>
<dbReference type="CDD" id="cd18793">
    <property type="entry name" value="SF2_C_SNF"/>
    <property type="match status" value="1"/>
</dbReference>
<dbReference type="InterPro" id="IPR049730">
    <property type="entry name" value="SNF2/RAD54-like_C"/>
</dbReference>
<name>A0A517YQ23_9BACT</name>
<keyword evidence="8" id="KW-1185">Reference proteome</keyword>
<dbReference type="GO" id="GO:0004386">
    <property type="term" value="F:helicase activity"/>
    <property type="evidence" value="ECO:0007669"/>
    <property type="project" value="UniProtKB-KW"/>
</dbReference>
<dbReference type="InterPro" id="IPR001650">
    <property type="entry name" value="Helicase_C-like"/>
</dbReference>
<dbReference type="SMART" id="SM00487">
    <property type="entry name" value="DEXDc"/>
    <property type="match status" value="1"/>
</dbReference>
<reference evidence="7 8" key="1">
    <citation type="submission" date="2019-02" db="EMBL/GenBank/DDBJ databases">
        <title>Deep-cultivation of Planctomycetes and their phenomic and genomic characterization uncovers novel biology.</title>
        <authorList>
            <person name="Wiegand S."/>
            <person name="Jogler M."/>
            <person name="Boedeker C."/>
            <person name="Pinto D."/>
            <person name="Vollmers J."/>
            <person name="Rivas-Marin E."/>
            <person name="Kohn T."/>
            <person name="Peeters S.H."/>
            <person name="Heuer A."/>
            <person name="Rast P."/>
            <person name="Oberbeckmann S."/>
            <person name="Bunk B."/>
            <person name="Jeske O."/>
            <person name="Meyerdierks A."/>
            <person name="Storesund J.E."/>
            <person name="Kallscheuer N."/>
            <person name="Luecker S."/>
            <person name="Lage O.M."/>
            <person name="Pohl T."/>
            <person name="Merkel B.J."/>
            <person name="Hornburger P."/>
            <person name="Mueller R.-W."/>
            <person name="Bruemmer F."/>
            <person name="Labrenz M."/>
            <person name="Spormann A.M."/>
            <person name="Op den Camp H."/>
            <person name="Overmann J."/>
            <person name="Amann R."/>
            <person name="Jetten M.S.M."/>
            <person name="Mascher T."/>
            <person name="Medema M.H."/>
            <person name="Devos D.P."/>
            <person name="Kaster A.-K."/>
            <person name="Ovreas L."/>
            <person name="Rohde M."/>
            <person name="Galperin M.Y."/>
            <person name="Jogler C."/>
        </authorList>
    </citation>
    <scope>NUCLEOTIDE SEQUENCE [LARGE SCALE GENOMIC DNA]</scope>
    <source>
        <strain evidence="7 8">KS4</strain>
    </source>
</reference>
<dbReference type="OrthoDB" id="9814088at2"/>
<dbReference type="CDD" id="cd18012">
    <property type="entry name" value="DEXQc_arch_SWI2_SNF2"/>
    <property type="match status" value="1"/>
</dbReference>